<keyword evidence="5" id="KW-0406">Ion transport</keyword>
<dbReference type="Pfam" id="PF00060">
    <property type="entry name" value="Lig_chan"/>
    <property type="match status" value="1"/>
</dbReference>
<keyword evidence="4 11" id="KW-1133">Transmembrane helix</keyword>
<dbReference type="InterPro" id="IPR001320">
    <property type="entry name" value="Iontro_rcpt_C"/>
</dbReference>
<dbReference type="InterPro" id="IPR001638">
    <property type="entry name" value="Solute-binding_3/MltF_N"/>
</dbReference>
<evidence type="ECO:0000256" key="3">
    <source>
        <dbReference type="ARBA" id="ARBA00022692"/>
    </source>
</evidence>
<dbReference type="Proteomes" id="UP000054408">
    <property type="component" value="Unassembled WGS sequence"/>
</dbReference>
<keyword evidence="10" id="KW-0407">Ion channel</keyword>
<evidence type="ECO:0000313" key="14">
    <source>
        <dbReference type="Proteomes" id="UP000054408"/>
    </source>
</evidence>
<dbReference type="GO" id="GO:0015276">
    <property type="term" value="F:ligand-gated monoatomic ion channel activity"/>
    <property type="evidence" value="ECO:0007669"/>
    <property type="project" value="InterPro"/>
</dbReference>
<proteinExistence type="predicted"/>
<comment type="subcellular location">
    <subcellularLocation>
        <location evidence="1">Membrane</location>
        <topology evidence="1">Multi-pass membrane protein</topology>
    </subcellularLocation>
</comment>
<reference evidence="13 14" key="1">
    <citation type="submission" date="2010-05" db="EMBL/GenBank/DDBJ databases">
        <title>The Genome Sequence of Thecamonas trahens ATCC 50062.</title>
        <authorList>
            <consortium name="The Broad Institute Genome Sequencing Platform"/>
            <person name="Russ C."/>
            <person name="Cuomo C."/>
            <person name="Shea T."/>
            <person name="Young S.K."/>
            <person name="Zeng Q."/>
            <person name="Koehrsen M."/>
            <person name="Haas B."/>
            <person name="Borodovsky M."/>
            <person name="Guigo R."/>
            <person name="Alvarado L."/>
            <person name="Berlin A."/>
            <person name="Bochicchio J."/>
            <person name="Borenstein D."/>
            <person name="Chapman S."/>
            <person name="Chen Z."/>
            <person name="Freedman E."/>
            <person name="Gellesch M."/>
            <person name="Goldberg J."/>
            <person name="Griggs A."/>
            <person name="Gujja S."/>
            <person name="Heilman E."/>
            <person name="Heiman D."/>
            <person name="Hepburn T."/>
            <person name="Howarth C."/>
            <person name="Jen D."/>
            <person name="Larson L."/>
            <person name="Mehta T."/>
            <person name="Park D."/>
            <person name="Pearson M."/>
            <person name="Roberts A."/>
            <person name="Saif S."/>
            <person name="Shenoy N."/>
            <person name="Sisk P."/>
            <person name="Stolte C."/>
            <person name="Sykes S."/>
            <person name="Thomson T."/>
            <person name="Walk T."/>
            <person name="White J."/>
            <person name="Yandava C."/>
            <person name="Burger G."/>
            <person name="Gray M.W."/>
            <person name="Holland P.W.H."/>
            <person name="King N."/>
            <person name="Lang F.B.F."/>
            <person name="Roger A.J."/>
            <person name="Ruiz-Trillo I."/>
            <person name="Lander E."/>
            <person name="Nusbaum C."/>
        </authorList>
    </citation>
    <scope>NUCLEOTIDE SEQUENCE [LARGE SCALE GENOMIC DNA]</scope>
    <source>
        <strain evidence="13 14">ATCC 50062</strain>
    </source>
</reference>
<dbReference type="STRING" id="461836.A0A0L0DM41"/>
<keyword evidence="8" id="KW-0325">Glycoprotein</keyword>
<keyword evidence="2" id="KW-0813">Transport</keyword>
<dbReference type="Pfam" id="PF00497">
    <property type="entry name" value="SBP_bac_3"/>
    <property type="match status" value="1"/>
</dbReference>
<dbReference type="SUPFAM" id="SSF53850">
    <property type="entry name" value="Periplasmic binding protein-like II"/>
    <property type="match status" value="1"/>
</dbReference>
<dbReference type="OrthoDB" id="5984008at2759"/>
<dbReference type="GeneID" id="25566802"/>
<evidence type="ECO:0000256" key="5">
    <source>
        <dbReference type="ARBA" id="ARBA00023065"/>
    </source>
</evidence>
<dbReference type="eggNOG" id="KOG1053">
    <property type="taxonomic scope" value="Eukaryota"/>
</dbReference>
<evidence type="ECO:0000259" key="12">
    <source>
        <dbReference type="SMART" id="SM00079"/>
    </source>
</evidence>
<evidence type="ECO:0000256" key="10">
    <source>
        <dbReference type="ARBA" id="ARBA00023303"/>
    </source>
</evidence>
<evidence type="ECO:0000256" key="8">
    <source>
        <dbReference type="ARBA" id="ARBA00023180"/>
    </source>
</evidence>
<evidence type="ECO:0000256" key="6">
    <source>
        <dbReference type="ARBA" id="ARBA00023136"/>
    </source>
</evidence>
<evidence type="ECO:0000256" key="1">
    <source>
        <dbReference type="ARBA" id="ARBA00004141"/>
    </source>
</evidence>
<evidence type="ECO:0000256" key="7">
    <source>
        <dbReference type="ARBA" id="ARBA00023170"/>
    </source>
</evidence>
<feature type="transmembrane region" description="Helical" evidence="11">
    <location>
        <begin position="202"/>
        <end position="223"/>
    </location>
</feature>
<sequence>MCVAPARDHKTVAVCFAPTPPFVLVDVPGGETSVAEGIYGYDVELWEYLVDAMVSHQAVQNVTFDRQLCSWREMLNRTASDSEAVIGLGGITITGQRAESRDFTHPYFHSGVEIMLPARETVPDFGLVFQPFTPSLWISVVVIIGISGVCFWALEHTYQPEAFPLSLIRGVNEGTWFAWSIVSETKEHDLIGMPARLYSIGFTWFAVALVAAYTASLTATIAAEQLDSQTGTTLSVLHNIAVATVIDTTAETFVLERVRASRLLIYATVDEALQALTDGLAKALVYDAAVLEYLINNDARARYARLLGNLQTSERFALAVSRGVRGLAAALNLAILDALDAGVVVQLNNKYFGKAYLDSGLVERLTVERLDFNALAGSYVIMAGAMAVAILSYLGLRVLKFCC</sequence>
<dbReference type="EMBL" id="GL349473">
    <property type="protein sequence ID" value="KNC52458.1"/>
    <property type="molecule type" value="Genomic_DNA"/>
</dbReference>
<dbReference type="AlphaFoldDB" id="A0A0L0DM41"/>
<dbReference type="SMART" id="SM00079">
    <property type="entry name" value="PBPe"/>
    <property type="match status" value="1"/>
</dbReference>
<evidence type="ECO:0000256" key="4">
    <source>
        <dbReference type="ARBA" id="ARBA00022989"/>
    </source>
</evidence>
<keyword evidence="6 11" id="KW-0472">Membrane</keyword>
<evidence type="ECO:0000313" key="13">
    <source>
        <dbReference type="EMBL" id="KNC52458.1"/>
    </source>
</evidence>
<gene>
    <name evidence="13" type="ORF">AMSG_08015</name>
</gene>
<evidence type="ECO:0000256" key="11">
    <source>
        <dbReference type="SAM" id="Phobius"/>
    </source>
</evidence>
<feature type="domain" description="Ionotropic glutamate receptor C-terminal" evidence="12">
    <location>
        <begin position="14"/>
        <end position="354"/>
    </location>
</feature>
<dbReference type="Gene3D" id="3.40.190.10">
    <property type="entry name" value="Periplasmic binding protein-like II"/>
    <property type="match status" value="3"/>
</dbReference>
<feature type="transmembrane region" description="Helical" evidence="11">
    <location>
        <begin position="136"/>
        <end position="154"/>
    </location>
</feature>
<protein>
    <submittedName>
        <fullName evidence="13">Bacterial extracellular solute-binding protein, family 3</fullName>
    </submittedName>
</protein>
<feature type="transmembrane region" description="Helical" evidence="11">
    <location>
        <begin position="374"/>
        <end position="396"/>
    </location>
</feature>
<evidence type="ECO:0000256" key="9">
    <source>
        <dbReference type="ARBA" id="ARBA00023286"/>
    </source>
</evidence>
<keyword evidence="3 11" id="KW-0812">Transmembrane</keyword>
<dbReference type="RefSeq" id="XP_013755261.1">
    <property type="nucleotide sequence ID" value="XM_013899807.1"/>
</dbReference>
<dbReference type="InterPro" id="IPR015683">
    <property type="entry name" value="Ionotropic_Glu_rcpt"/>
</dbReference>
<organism evidence="13 14">
    <name type="scientific">Thecamonas trahens ATCC 50062</name>
    <dbReference type="NCBI Taxonomy" id="461836"/>
    <lineage>
        <taxon>Eukaryota</taxon>
        <taxon>Apusozoa</taxon>
        <taxon>Apusomonadida</taxon>
        <taxon>Apusomonadidae</taxon>
        <taxon>Thecamonas</taxon>
    </lineage>
</organism>
<accession>A0A0L0DM41</accession>
<dbReference type="PANTHER" id="PTHR18966">
    <property type="entry name" value="IONOTROPIC GLUTAMATE RECEPTOR"/>
    <property type="match status" value="1"/>
</dbReference>
<evidence type="ECO:0000256" key="2">
    <source>
        <dbReference type="ARBA" id="ARBA00022448"/>
    </source>
</evidence>
<dbReference type="GO" id="GO:0016020">
    <property type="term" value="C:membrane"/>
    <property type="evidence" value="ECO:0007669"/>
    <property type="project" value="UniProtKB-SubCell"/>
</dbReference>
<name>A0A0L0DM41_THETB</name>
<keyword evidence="7" id="KW-0675">Receptor</keyword>
<keyword evidence="14" id="KW-1185">Reference proteome</keyword>
<keyword evidence="9" id="KW-1071">Ligand-gated ion channel</keyword>